<protein>
    <recommendedName>
        <fullName evidence="2">Replication termination factor 2</fullName>
    </recommendedName>
    <alternativeName>
        <fullName evidence="3">Replication termination factor 2 domain-containing protein 1</fullName>
    </alternativeName>
</protein>
<dbReference type="STRING" id="69004.A0A182QF56"/>
<organism evidence="5 6">
    <name type="scientific">Anopheles farauti</name>
    <dbReference type="NCBI Taxonomy" id="69004"/>
    <lineage>
        <taxon>Eukaryota</taxon>
        <taxon>Metazoa</taxon>
        <taxon>Ecdysozoa</taxon>
        <taxon>Arthropoda</taxon>
        <taxon>Hexapoda</taxon>
        <taxon>Insecta</taxon>
        <taxon>Pterygota</taxon>
        <taxon>Neoptera</taxon>
        <taxon>Endopterygota</taxon>
        <taxon>Diptera</taxon>
        <taxon>Nematocera</taxon>
        <taxon>Culicoidea</taxon>
        <taxon>Culicidae</taxon>
        <taxon>Anophelinae</taxon>
        <taxon>Anopheles</taxon>
    </lineage>
</organism>
<dbReference type="EnsemblMetazoa" id="AFAF008932-RA">
    <property type="protein sequence ID" value="AFAF008932-PA"/>
    <property type="gene ID" value="AFAF008932"/>
</dbReference>
<accession>A0A182QF56</accession>
<evidence type="ECO:0000256" key="2">
    <source>
        <dbReference type="ARBA" id="ARBA00015157"/>
    </source>
</evidence>
<dbReference type="PANTHER" id="PTHR12775:SF0">
    <property type="entry name" value="REPLICATION TERMINATION FACTOR 2"/>
    <property type="match status" value="1"/>
</dbReference>
<sequence length="335" mass="37351">MSDALKLFTLLECFYKMGCDGGTIPRRDELVRLKKKPEQKDKDAERQFRWKHCALTQQRLQQPVVMCGLGRLYSKQNIIEALLDKEKMTDSCDHIKSLKDIKNLNLTTNPAYDETKDDKSSPYICALIGLEMSGQFRFVALWTCGCVFSERALKEVKDKVCSVCQTPYSDDDIVILNGTEEEIEQMRARMEARNALAKAAKKAKSDKKNKSNIASSTVTSSDVSASTGESSGTKEKVESGNAGGSRTTDNKNESSSAKSNGEGSSKGTSKPMIPNKRALISDKIGEDPVFKKSKDEYSVAKDPKASAVYKSIFTTHESEKDQKRAHWVTYNPFYN</sequence>
<dbReference type="VEuPathDB" id="VectorBase:AFAF008932"/>
<dbReference type="CDD" id="cd16653">
    <property type="entry name" value="RING-like_Rtf2"/>
    <property type="match status" value="1"/>
</dbReference>
<feature type="compositionally biased region" description="Low complexity" evidence="4">
    <location>
        <begin position="211"/>
        <end position="227"/>
    </location>
</feature>
<evidence type="ECO:0000256" key="4">
    <source>
        <dbReference type="SAM" id="MobiDB-lite"/>
    </source>
</evidence>
<dbReference type="GO" id="GO:0005634">
    <property type="term" value="C:nucleus"/>
    <property type="evidence" value="ECO:0007669"/>
    <property type="project" value="TreeGrafter"/>
</dbReference>
<dbReference type="InterPro" id="IPR027799">
    <property type="entry name" value="Rtf2_RING-finger"/>
</dbReference>
<comment type="similarity">
    <text evidence="1">Belongs to the rtf2 family.</text>
</comment>
<proteinExistence type="inferred from homology"/>
<name>A0A182QF56_9DIPT</name>
<dbReference type="PANTHER" id="PTHR12775">
    <property type="entry name" value="PROTEIN C20ORF43 HOMOLOG"/>
    <property type="match status" value="1"/>
</dbReference>
<reference evidence="6" key="1">
    <citation type="submission" date="2014-01" db="EMBL/GenBank/DDBJ databases">
        <title>The Genome Sequence of Anopheles farauti FAR1 (V2).</title>
        <authorList>
            <consortium name="The Broad Institute Genomics Platform"/>
            <person name="Neafsey D.E."/>
            <person name="Besansky N."/>
            <person name="Howell P."/>
            <person name="Walton C."/>
            <person name="Young S.K."/>
            <person name="Zeng Q."/>
            <person name="Gargeya S."/>
            <person name="Fitzgerald M."/>
            <person name="Haas B."/>
            <person name="Abouelleil A."/>
            <person name="Allen A.W."/>
            <person name="Alvarado L."/>
            <person name="Arachchi H.M."/>
            <person name="Berlin A.M."/>
            <person name="Chapman S.B."/>
            <person name="Gainer-Dewar J."/>
            <person name="Goldberg J."/>
            <person name="Griggs A."/>
            <person name="Gujja S."/>
            <person name="Hansen M."/>
            <person name="Howarth C."/>
            <person name="Imamovic A."/>
            <person name="Ireland A."/>
            <person name="Larimer J."/>
            <person name="McCowan C."/>
            <person name="Murphy C."/>
            <person name="Pearson M."/>
            <person name="Poon T.W."/>
            <person name="Priest M."/>
            <person name="Roberts A."/>
            <person name="Saif S."/>
            <person name="Shea T."/>
            <person name="Sisk P."/>
            <person name="Sykes S."/>
            <person name="Wortman J."/>
            <person name="Nusbaum C."/>
            <person name="Birren B."/>
        </authorList>
    </citation>
    <scope>NUCLEOTIDE SEQUENCE [LARGE SCALE GENOMIC DNA]</scope>
    <source>
        <strain evidence="6">FAR1</strain>
    </source>
</reference>
<dbReference type="InterPro" id="IPR006735">
    <property type="entry name" value="Rtf2"/>
</dbReference>
<dbReference type="Pfam" id="PF04641">
    <property type="entry name" value="Rtf2"/>
    <property type="match status" value="1"/>
</dbReference>
<dbReference type="Proteomes" id="UP000075886">
    <property type="component" value="Unassembled WGS sequence"/>
</dbReference>
<reference evidence="5" key="2">
    <citation type="submission" date="2020-05" db="UniProtKB">
        <authorList>
            <consortium name="EnsemblMetazoa"/>
        </authorList>
    </citation>
    <scope>IDENTIFICATION</scope>
    <source>
        <strain evidence="5">FAR1</strain>
    </source>
</reference>
<feature type="region of interest" description="Disordered" evidence="4">
    <location>
        <begin position="199"/>
        <end position="284"/>
    </location>
</feature>
<dbReference type="EMBL" id="AXCN02001856">
    <property type="status" value="NOT_ANNOTATED_CDS"/>
    <property type="molecule type" value="Genomic_DNA"/>
</dbReference>
<evidence type="ECO:0000313" key="6">
    <source>
        <dbReference type="Proteomes" id="UP000075886"/>
    </source>
</evidence>
<keyword evidence="6" id="KW-1185">Reference proteome</keyword>
<evidence type="ECO:0000256" key="1">
    <source>
        <dbReference type="ARBA" id="ARBA00009885"/>
    </source>
</evidence>
<dbReference type="AlphaFoldDB" id="A0A182QF56"/>
<feature type="compositionally biased region" description="Low complexity" evidence="4">
    <location>
        <begin position="253"/>
        <end position="267"/>
    </location>
</feature>
<evidence type="ECO:0000256" key="3">
    <source>
        <dbReference type="ARBA" id="ARBA00030367"/>
    </source>
</evidence>
<dbReference type="GO" id="GO:0006274">
    <property type="term" value="P:DNA replication termination"/>
    <property type="evidence" value="ECO:0007669"/>
    <property type="project" value="TreeGrafter"/>
</dbReference>
<evidence type="ECO:0000313" key="5">
    <source>
        <dbReference type="EnsemblMetazoa" id="AFAF008932-PA"/>
    </source>
</evidence>